<accession>A0A833PHJ9</accession>
<proteinExistence type="predicted"/>
<reference evidence="3" key="1">
    <citation type="journal article" date="2020" name="MBio">
        <title>Horizontal gene transfer to a defensive symbiont with a reduced genome amongst a multipartite beetle microbiome.</title>
        <authorList>
            <person name="Waterworth S.C."/>
            <person name="Florez L.V."/>
            <person name="Rees E.R."/>
            <person name="Hertweck C."/>
            <person name="Kaltenpoth M."/>
            <person name="Kwan J.C."/>
        </authorList>
    </citation>
    <scope>NUCLEOTIDE SEQUENCE [LARGE SCALE GENOMIC DNA]</scope>
</reference>
<feature type="transmembrane region" description="Helical" evidence="1">
    <location>
        <begin position="47"/>
        <end position="72"/>
    </location>
</feature>
<dbReference type="EMBL" id="WNDP01000011">
    <property type="protein sequence ID" value="KAF1027334.1"/>
    <property type="molecule type" value="Genomic_DNA"/>
</dbReference>
<sequence>MNPLQAINRALISIQITLAMLWIYQGLVPKVIYKVIEEQLFWEFTGIQFLSVPSLIQLSGVGEIIFGILFLIFRQSKVLHYLNIMAMLFFIVVVAVVYPHYFVQGFNPFIMNTAMAALSIVALQLLDTAKHS</sequence>
<keyword evidence="1" id="KW-0812">Transmembrane</keyword>
<protein>
    <recommendedName>
        <fullName evidence="4">DoxX-like family protein</fullName>
    </recommendedName>
</protein>
<feature type="transmembrane region" description="Helical" evidence="1">
    <location>
        <begin position="109"/>
        <end position="126"/>
    </location>
</feature>
<evidence type="ECO:0008006" key="4">
    <source>
        <dbReference type="Google" id="ProtNLM"/>
    </source>
</evidence>
<organism evidence="2 3">
    <name type="scientific">Acinetobacter bereziniae</name>
    <name type="common">Acinetobacter genomosp. 10</name>
    <dbReference type="NCBI Taxonomy" id="106648"/>
    <lineage>
        <taxon>Bacteria</taxon>
        <taxon>Pseudomonadati</taxon>
        <taxon>Pseudomonadota</taxon>
        <taxon>Gammaproteobacteria</taxon>
        <taxon>Moraxellales</taxon>
        <taxon>Moraxellaceae</taxon>
        <taxon>Acinetobacter</taxon>
    </lineage>
</organism>
<feature type="transmembrane region" description="Helical" evidence="1">
    <location>
        <begin position="84"/>
        <end position="103"/>
    </location>
</feature>
<gene>
    <name evidence="2" type="ORF">GAK29_00703</name>
</gene>
<dbReference type="AlphaFoldDB" id="A0A833PHJ9"/>
<name>A0A833PHJ9_ACIBZ</name>
<comment type="caution">
    <text evidence="2">The sequence shown here is derived from an EMBL/GenBank/DDBJ whole genome shotgun (WGS) entry which is preliminary data.</text>
</comment>
<keyword evidence="1" id="KW-0472">Membrane</keyword>
<evidence type="ECO:0000313" key="2">
    <source>
        <dbReference type="EMBL" id="KAF1027334.1"/>
    </source>
</evidence>
<evidence type="ECO:0000256" key="1">
    <source>
        <dbReference type="SAM" id="Phobius"/>
    </source>
</evidence>
<evidence type="ECO:0000313" key="3">
    <source>
        <dbReference type="Proteomes" id="UP000490535"/>
    </source>
</evidence>
<feature type="transmembrane region" description="Helical" evidence="1">
    <location>
        <begin position="7"/>
        <end position="27"/>
    </location>
</feature>
<keyword evidence="1" id="KW-1133">Transmembrane helix</keyword>
<dbReference type="Pfam" id="PF13781">
    <property type="entry name" value="DoxX_3"/>
    <property type="match status" value="1"/>
</dbReference>
<dbReference type="InterPro" id="IPR025695">
    <property type="entry name" value="DoxX-like"/>
</dbReference>
<dbReference type="Proteomes" id="UP000490535">
    <property type="component" value="Unassembled WGS sequence"/>
</dbReference>